<accession>A0ABW6HQB2</accession>
<dbReference type="InterPro" id="IPR041657">
    <property type="entry name" value="HTH_17"/>
</dbReference>
<evidence type="ECO:0000259" key="1">
    <source>
        <dbReference type="Pfam" id="PF12728"/>
    </source>
</evidence>
<reference evidence="2 3" key="1">
    <citation type="submission" date="2024-06" db="EMBL/GenBank/DDBJ databases">
        <title>Flavobacterium spp. isolated from glacier.</title>
        <authorList>
            <person name="Han D."/>
        </authorList>
    </citation>
    <scope>NUCLEOTIDE SEQUENCE [LARGE SCALE GENOMIC DNA]</scope>
    <source>
        <strain evidence="2 3">LB3P45</strain>
    </source>
</reference>
<proteinExistence type="predicted"/>
<protein>
    <submittedName>
        <fullName evidence="2">Helix-turn-helix domain-containing protein</fullName>
    </submittedName>
</protein>
<gene>
    <name evidence="2" type="ORF">ACFX5D_14655</name>
</gene>
<feature type="domain" description="Helix-turn-helix" evidence="1">
    <location>
        <begin position="48"/>
        <end position="96"/>
    </location>
</feature>
<name>A0ABW6HQB2_9FLAO</name>
<sequence length="102" mass="12144">MTNEKFAGKPSEQLHLSRKEELLELKEEIICEVINRISKLPKDEEQHTSKQICTIYNISSSTLERFVRSGLKFRNTGKKTKRLFTKAEFENYLKKQNYGRRY</sequence>
<evidence type="ECO:0000313" key="3">
    <source>
        <dbReference type="Proteomes" id="UP001600039"/>
    </source>
</evidence>
<evidence type="ECO:0000313" key="2">
    <source>
        <dbReference type="EMBL" id="MFE3849207.1"/>
    </source>
</evidence>
<keyword evidence="3" id="KW-1185">Reference proteome</keyword>
<comment type="caution">
    <text evidence="2">The sequence shown here is derived from an EMBL/GenBank/DDBJ whole genome shotgun (WGS) entry which is preliminary data.</text>
</comment>
<dbReference type="Proteomes" id="UP001600039">
    <property type="component" value="Unassembled WGS sequence"/>
</dbReference>
<organism evidence="2 3">
    <name type="scientific">Flavobacterium fructosi</name>
    <dbReference type="NCBI Taxonomy" id="3230416"/>
    <lineage>
        <taxon>Bacteria</taxon>
        <taxon>Pseudomonadati</taxon>
        <taxon>Bacteroidota</taxon>
        <taxon>Flavobacteriia</taxon>
        <taxon>Flavobacteriales</taxon>
        <taxon>Flavobacteriaceae</taxon>
        <taxon>Flavobacterium</taxon>
    </lineage>
</organism>
<dbReference type="EMBL" id="JBHZQA010000012">
    <property type="protein sequence ID" value="MFE3849207.1"/>
    <property type="molecule type" value="Genomic_DNA"/>
</dbReference>
<dbReference type="Pfam" id="PF12728">
    <property type="entry name" value="HTH_17"/>
    <property type="match status" value="1"/>
</dbReference>
<dbReference type="RefSeq" id="WP_379858954.1">
    <property type="nucleotide sequence ID" value="NZ_JBHZQA010000012.1"/>
</dbReference>